<dbReference type="GO" id="GO:0005506">
    <property type="term" value="F:iron ion binding"/>
    <property type="evidence" value="ECO:0007669"/>
    <property type="project" value="InterPro"/>
</dbReference>
<name>A0A1H9VIX2_9PSEU</name>
<keyword evidence="2" id="KW-0479">Metal-binding</keyword>
<proteinExistence type="inferred from homology"/>
<keyword evidence="3" id="KW-0560">Oxidoreductase</keyword>
<dbReference type="InterPro" id="IPR014710">
    <property type="entry name" value="RmlC-like_jellyroll"/>
</dbReference>
<dbReference type="Pfam" id="PF05995">
    <property type="entry name" value="CDO_I"/>
    <property type="match status" value="1"/>
</dbReference>
<dbReference type="GO" id="GO:0016702">
    <property type="term" value="F:oxidoreductase activity, acting on single donors with incorporation of molecular oxygen, incorporation of two atoms of oxygen"/>
    <property type="evidence" value="ECO:0007669"/>
    <property type="project" value="InterPro"/>
</dbReference>
<comment type="similarity">
    <text evidence="1">Belongs to the cysteine dioxygenase family.</text>
</comment>
<dbReference type="InterPro" id="IPR011051">
    <property type="entry name" value="RmlC_Cupin_sf"/>
</dbReference>
<accession>A0A1H9VIX2</accession>
<reference evidence="4" key="1">
    <citation type="submission" date="2016-10" db="EMBL/GenBank/DDBJ databases">
        <authorList>
            <person name="Varghese N."/>
            <person name="Submissions S."/>
        </authorList>
    </citation>
    <scope>NUCLEOTIDE SEQUENCE [LARGE SCALE GENOMIC DNA]</scope>
    <source>
        <strain evidence="4">CGMCC 4.3525</strain>
    </source>
</reference>
<dbReference type="RefSeq" id="WP_089960042.1">
    <property type="nucleotide sequence ID" value="NZ_FOFR01000026.1"/>
</dbReference>
<dbReference type="Proteomes" id="UP000199352">
    <property type="component" value="Unassembled WGS sequence"/>
</dbReference>
<dbReference type="InterPro" id="IPR010300">
    <property type="entry name" value="CDO_1"/>
</dbReference>
<organism evidence="3 4">
    <name type="scientific">Lentzea xinjiangensis</name>
    <dbReference type="NCBI Taxonomy" id="402600"/>
    <lineage>
        <taxon>Bacteria</taxon>
        <taxon>Bacillati</taxon>
        <taxon>Actinomycetota</taxon>
        <taxon>Actinomycetes</taxon>
        <taxon>Pseudonocardiales</taxon>
        <taxon>Pseudonocardiaceae</taxon>
        <taxon>Lentzea</taxon>
    </lineage>
</organism>
<dbReference type="EMBL" id="FOFR01000026">
    <property type="protein sequence ID" value="SES21504.1"/>
    <property type="molecule type" value="Genomic_DNA"/>
</dbReference>
<feature type="binding site" evidence="2">
    <location>
        <position position="74"/>
    </location>
    <ligand>
        <name>Fe cation</name>
        <dbReference type="ChEBI" id="CHEBI:24875"/>
        <note>catalytic</note>
    </ligand>
</feature>
<protein>
    <submittedName>
        <fullName evidence="3">Cysteine dioxygenase type I</fullName>
    </submittedName>
</protein>
<evidence type="ECO:0000256" key="2">
    <source>
        <dbReference type="PIRSR" id="PIRSR610300-51"/>
    </source>
</evidence>
<dbReference type="AlphaFoldDB" id="A0A1H9VIX2"/>
<evidence type="ECO:0000313" key="4">
    <source>
        <dbReference type="Proteomes" id="UP000199352"/>
    </source>
</evidence>
<dbReference type="Gene3D" id="2.60.120.10">
    <property type="entry name" value="Jelly Rolls"/>
    <property type="match status" value="1"/>
</dbReference>
<dbReference type="SUPFAM" id="SSF51182">
    <property type="entry name" value="RmlC-like cupins"/>
    <property type="match status" value="1"/>
</dbReference>
<feature type="binding site" evidence="2">
    <location>
        <position position="118"/>
    </location>
    <ligand>
        <name>Fe cation</name>
        <dbReference type="ChEBI" id="CHEBI:24875"/>
        <note>catalytic</note>
    </ligand>
</feature>
<gene>
    <name evidence="3" type="ORF">SAMN05216188_12694</name>
</gene>
<dbReference type="OrthoDB" id="4217976at2"/>
<evidence type="ECO:0000256" key="1">
    <source>
        <dbReference type="ARBA" id="ARBA00006622"/>
    </source>
</evidence>
<dbReference type="STRING" id="402600.SAMN05216188_12694"/>
<sequence>MPAELPFEAPRDRLTPDELAVIAKAVADRPALWEDGLAQTTEDRTYTEVFTNDHLGVWAISWMADDHDTGFHDHDRSCGAVHVVRGCIRHEHLRLGERPAGAAVGDGGSFCFDNTFIHRMRHEPGAGPTVTIHAYSPPLVQTGQYGEKRDGLLHRVPTDAEEQLRPHGGQGTQTG</sequence>
<keyword evidence="4" id="KW-1185">Reference proteome</keyword>
<keyword evidence="3" id="KW-0223">Dioxygenase</keyword>
<evidence type="ECO:0000313" key="3">
    <source>
        <dbReference type="EMBL" id="SES21504.1"/>
    </source>
</evidence>
<feature type="binding site" evidence="2">
    <location>
        <position position="72"/>
    </location>
    <ligand>
        <name>Fe cation</name>
        <dbReference type="ChEBI" id="CHEBI:24875"/>
        <note>catalytic</note>
    </ligand>
</feature>
<keyword evidence="2" id="KW-0408">Iron</keyword>